<protein>
    <submittedName>
        <fullName evidence="1">Uncharacterized protein</fullName>
    </submittedName>
</protein>
<sequence length="42" mass="4817">MFTHQAESELELNILAQSPSAQYLYDELSLFRQKVETSVQDG</sequence>
<comment type="caution">
    <text evidence="1">The sequence shown here is derived from an EMBL/GenBank/DDBJ whole genome shotgun (WGS) entry which is preliminary data.</text>
</comment>
<proteinExistence type="predicted"/>
<evidence type="ECO:0000313" key="2">
    <source>
        <dbReference type="Proteomes" id="UP000003515"/>
    </source>
</evidence>
<name>A0ABM9YXE5_VIBOR</name>
<gene>
    <name evidence="1" type="ORF">VIA_002747</name>
</gene>
<accession>A0ABM9YXE5</accession>
<organism evidence="1 2">
    <name type="scientific">Vibrio orientalis CIP 102891 = ATCC 33934</name>
    <dbReference type="NCBI Taxonomy" id="675816"/>
    <lineage>
        <taxon>Bacteria</taxon>
        <taxon>Pseudomonadati</taxon>
        <taxon>Pseudomonadota</taxon>
        <taxon>Gammaproteobacteria</taxon>
        <taxon>Vibrionales</taxon>
        <taxon>Vibrionaceae</taxon>
        <taxon>Vibrio</taxon>
        <taxon>Vibrio oreintalis group</taxon>
    </lineage>
</organism>
<dbReference type="Proteomes" id="UP000003515">
    <property type="component" value="Unassembled WGS sequence"/>
</dbReference>
<evidence type="ECO:0000313" key="1">
    <source>
        <dbReference type="EMBL" id="EEX92103.1"/>
    </source>
</evidence>
<reference evidence="1 2" key="1">
    <citation type="submission" date="2009-10" db="EMBL/GenBank/DDBJ databases">
        <authorList>
            <consortium name="Los Alamos National Laboratory (LANL)"/>
            <consortium name="National Microbial Pathogen Data Resource (NMPDR)"/>
            <person name="Munk A.C."/>
            <person name="Chertkov O."/>
            <person name="Tapia R."/>
            <person name="Green L."/>
            <person name="Rogers Y."/>
            <person name="Detter J.C."/>
            <person name="Bruce D."/>
            <person name="Brettin T.S."/>
            <person name="Colwell R.R."/>
            <person name="Huq A."/>
            <person name="Grim C.J."/>
            <person name="Hasan N.A."/>
            <person name="Bartels D."/>
            <person name="Vonstein V."/>
        </authorList>
    </citation>
    <scope>NUCLEOTIDE SEQUENCE [LARGE SCALE GENOMIC DNA]</scope>
    <source>
        <strain evidence="1 2">CIP 102891</strain>
    </source>
</reference>
<keyword evidence="2" id="KW-1185">Reference proteome</keyword>
<dbReference type="EMBL" id="ACZV01000005">
    <property type="protein sequence ID" value="EEX92103.1"/>
    <property type="molecule type" value="Genomic_DNA"/>
</dbReference>